<dbReference type="SUPFAM" id="SSF48726">
    <property type="entry name" value="Immunoglobulin"/>
    <property type="match status" value="1"/>
</dbReference>
<accession>A0A974CRT6</accession>
<dbReference type="AlphaFoldDB" id="A0A974CRT6"/>
<evidence type="ECO:0000259" key="1">
    <source>
        <dbReference type="Pfam" id="PF07679"/>
    </source>
</evidence>
<protein>
    <recommendedName>
        <fullName evidence="1">Immunoglobulin I-set domain-containing protein</fullName>
    </recommendedName>
</protein>
<dbReference type="InterPro" id="IPR013783">
    <property type="entry name" value="Ig-like_fold"/>
</dbReference>
<feature type="non-terminal residue" evidence="2">
    <location>
        <position position="89"/>
    </location>
</feature>
<organism evidence="2 3">
    <name type="scientific">Xenopus laevis</name>
    <name type="common">African clawed frog</name>
    <dbReference type="NCBI Taxonomy" id="8355"/>
    <lineage>
        <taxon>Eukaryota</taxon>
        <taxon>Metazoa</taxon>
        <taxon>Chordata</taxon>
        <taxon>Craniata</taxon>
        <taxon>Vertebrata</taxon>
        <taxon>Euteleostomi</taxon>
        <taxon>Amphibia</taxon>
        <taxon>Batrachia</taxon>
        <taxon>Anura</taxon>
        <taxon>Pipoidea</taxon>
        <taxon>Pipidae</taxon>
        <taxon>Xenopodinae</taxon>
        <taxon>Xenopus</taxon>
        <taxon>Xenopus</taxon>
    </lineage>
</organism>
<dbReference type="InterPro" id="IPR013098">
    <property type="entry name" value="Ig_I-set"/>
</dbReference>
<dbReference type="Proteomes" id="UP000694892">
    <property type="component" value="Chromosome 5S"/>
</dbReference>
<name>A0A974CRT6_XENLA</name>
<dbReference type="Gene3D" id="2.60.40.10">
    <property type="entry name" value="Immunoglobulins"/>
    <property type="match status" value="1"/>
</dbReference>
<gene>
    <name evidence="2" type="ORF">XELAEV_180295235mg</name>
</gene>
<dbReference type="InterPro" id="IPR036179">
    <property type="entry name" value="Ig-like_dom_sf"/>
</dbReference>
<sequence length="89" mass="10460">PHFQEYLYWEISEECEVLLVCKVANLKKETVFKWYKDEVPVEPEDQPDLQNGVCIFRIPRLTKKDQAEYKATLKDDRGQDVSVLQLSGK</sequence>
<evidence type="ECO:0000313" key="3">
    <source>
        <dbReference type="Proteomes" id="UP000694892"/>
    </source>
</evidence>
<dbReference type="FunFam" id="2.60.40.10:FF:000670">
    <property type="entry name" value="Myomesin 2"/>
    <property type="match status" value="1"/>
</dbReference>
<feature type="non-terminal residue" evidence="2">
    <location>
        <position position="1"/>
    </location>
</feature>
<feature type="domain" description="Immunoglobulin I-set" evidence="1">
    <location>
        <begin position="10"/>
        <end position="86"/>
    </location>
</feature>
<dbReference type="Pfam" id="PF07679">
    <property type="entry name" value="I-set"/>
    <property type="match status" value="1"/>
</dbReference>
<dbReference type="EMBL" id="CM004475">
    <property type="protein sequence ID" value="OCT78415.1"/>
    <property type="molecule type" value="Genomic_DNA"/>
</dbReference>
<proteinExistence type="predicted"/>
<reference evidence="3" key="1">
    <citation type="journal article" date="2016" name="Nature">
        <title>Genome evolution in the allotetraploid frog Xenopus laevis.</title>
        <authorList>
            <person name="Session A.M."/>
            <person name="Uno Y."/>
            <person name="Kwon T."/>
            <person name="Chapman J.A."/>
            <person name="Toyoda A."/>
            <person name="Takahashi S."/>
            <person name="Fukui A."/>
            <person name="Hikosaka A."/>
            <person name="Suzuki A."/>
            <person name="Kondo M."/>
            <person name="van Heeringen S.J."/>
            <person name="Quigley I."/>
            <person name="Heinz S."/>
            <person name="Ogino H."/>
            <person name="Ochi H."/>
            <person name="Hellsten U."/>
            <person name="Lyons J.B."/>
            <person name="Simakov O."/>
            <person name="Putnam N."/>
            <person name="Stites J."/>
            <person name="Kuroki Y."/>
            <person name="Tanaka T."/>
            <person name="Michiue T."/>
            <person name="Watanabe M."/>
            <person name="Bogdanovic O."/>
            <person name="Lister R."/>
            <person name="Georgiou G."/>
            <person name="Paranjpe S.S."/>
            <person name="van Kruijsbergen I."/>
            <person name="Shu S."/>
            <person name="Carlson J."/>
            <person name="Kinoshita T."/>
            <person name="Ohta Y."/>
            <person name="Mawaribuchi S."/>
            <person name="Jenkins J."/>
            <person name="Grimwood J."/>
            <person name="Schmutz J."/>
            <person name="Mitros T."/>
            <person name="Mozaffari S.V."/>
            <person name="Suzuki Y."/>
            <person name="Haramoto Y."/>
            <person name="Yamamoto T.S."/>
            <person name="Takagi C."/>
            <person name="Heald R."/>
            <person name="Miller K."/>
            <person name="Haudenschild C."/>
            <person name="Kitzman J."/>
            <person name="Nakayama T."/>
            <person name="Izutsu Y."/>
            <person name="Robert J."/>
            <person name="Fortriede J."/>
            <person name="Burns K."/>
            <person name="Lotay V."/>
            <person name="Karimi K."/>
            <person name="Yasuoka Y."/>
            <person name="Dichmann D.S."/>
            <person name="Flajnik M.F."/>
            <person name="Houston D.W."/>
            <person name="Shendure J."/>
            <person name="DuPasquier L."/>
            <person name="Vize P.D."/>
            <person name="Zorn A.M."/>
            <person name="Ito M."/>
            <person name="Marcotte E.M."/>
            <person name="Wallingford J.B."/>
            <person name="Ito Y."/>
            <person name="Asashima M."/>
            <person name="Ueno N."/>
            <person name="Matsuda Y."/>
            <person name="Veenstra G.J."/>
            <person name="Fujiyama A."/>
            <person name="Harland R.M."/>
            <person name="Taira M."/>
            <person name="Rokhsar D.S."/>
        </authorList>
    </citation>
    <scope>NUCLEOTIDE SEQUENCE [LARGE SCALE GENOMIC DNA]</scope>
    <source>
        <strain evidence="3">J</strain>
    </source>
</reference>
<evidence type="ECO:0000313" key="2">
    <source>
        <dbReference type="EMBL" id="OCT78415.1"/>
    </source>
</evidence>